<dbReference type="PANTHER" id="PTHR46806">
    <property type="entry name" value="F5/8 TYPE C DOMAIN-CONTAINING PROTEIN"/>
    <property type="match status" value="1"/>
</dbReference>
<dbReference type="InterPro" id="IPR008979">
    <property type="entry name" value="Galactose-bd-like_sf"/>
</dbReference>
<feature type="region of interest" description="Disordered" evidence="7">
    <location>
        <begin position="25"/>
        <end position="58"/>
    </location>
</feature>
<dbReference type="SMART" id="SM00231">
    <property type="entry name" value="FA58C"/>
    <property type="match status" value="2"/>
</dbReference>
<dbReference type="PANTHER" id="PTHR46806:SF5">
    <property type="entry name" value="F5_8 TYPE C DOMAIN-CONTAINING PROTEIN"/>
    <property type="match status" value="1"/>
</dbReference>
<evidence type="ECO:0000256" key="2">
    <source>
        <dbReference type="ARBA" id="ARBA00004613"/>
    </source>
</evidence>
<dbReference type="GO" id="GO:0012505">
    <property type="term" value="C:endomembrane system"/>
    <property type="evidence" value="ECO:0007669"/>
    <property type="project" value="UniProtKB-SubCell"/>
</dbReference>
<evidence type="ECO:0000259" key="8">
    <source>
        <dbReference type="PROSITE" id="PS50022"/>
    </source>
</evidence>
<sequence length="634" mass="70493">MMEPPPPWPCLFDYASSAMMESTQLDKQNLSGGQRKRSELDSVALSRTSTSRVGEESSAKNCSRPLHLTLKKSPFVVSFFLLVQLISSVHLATGKSATATGSTTECPRLLGMSSGSIQDWQIASSSQWTGVGDLVEFGGSSSSSSSTGSSGSSINGGGNAFNSQGGSCQPKYARLYQSGNKAWCAKHRSVGEWILVDLGVISQVTGLMTQGREEADEWVSAYSISYSADAFKWSYVVDGYGNRRVYRGNVDAGSVRYNLLDPPLQTRFVRLHVIEWRGRPSLRLEIVGCQECNQVITESPNVKLTSSSVPTAAKKHSCQPDSAHLFSHTGWCAKKQDADQWIQYDLGPPRQITGVVTRGHGGWESKQRHHVSWVSSYTLSYSNDTLLWFSYRDGNHLDPKIFGGNMDGDTERRHYLNHPFSARYVRLHPLTWRHGIGLRAALLGCPHKAGIDCGPGFFHVNAVSGCMENLAYHHNTWLNDKRHLWKDWKYGRASLAVDGDSDASLHRCAILDNYFVENPVWMVDLGKKSNINGVVIATWQGKGQDKTATYRDYQTNLEKLTVYVSNKPRLETVDLLAEASCGQVSRSNDSLFQPRIHIQCQEDLRGRYLYIRASAVANRKARLFFSVLCEVMVY</sequence>
<keyword evidence="10" id="KW-1185">Reference proteome</keyword>
<dbReference type="Pfam" id="PF00754">
    <property type="entry name" value="F5_F8_type_C"/>
    <property type="match status" value="2"/>
</dbReference>
<dbReference type="AlphaFoldDB" id="A0A8J2WQ37"/>
<evidence type="ECO:0000256" key="6">
    <source>
        <dbReference type="ARBA" id="ARBA00023157"/>
    </source>
</evidence>
<keyword evidence="5" id="KW-0472">Membrane</keyword>
<dbReference type="GO" id="GO:0005576">
    <property type="term" value="C:extracellular region"/>
    <property type="evidence" value="ECO:0007669"/>
    <property type="project" value="UniProtKB-SubCell"/>
</dbReference>
<dbReference type="InterPro" id="IPR050633">
    <property type="entry name" value="Neuropilin_MCO_CoagFactor"/>
</dbReference>
<evidence type="ECO:0000256" key="4">
    <source>
        <dbReference type="ARBA" id="ARBA00022889"/>
    </source>
</evidence>
<dbReference type="GO" id="GO:0038023">
    <property type="term" value="F:signaling receptor activity"/>
    <property type="evidence" value="ECO:0007669"/>
    <property type="project" value="TreeGrafter"/>
</dbReference>
<dbReference type="EMBL" id="CAKKLH010000314">
    <property type="protein sequence ID" value="CAH0111517.1"/>
    <property type="molecule type" value="Genomic_DNA"/>
</dbReference>
<dbReference type="GO" id="GO:0007155">
    <property type="term" value="P:cell adhesion"/>
    <property type="evidence" value="ECO:0007669"/>
    <property type="project" value="UniProtKB-KW"/>
</dbReference>
<dbReference type="GO" id="GO:0005886">
    <property type="term" value="C:plasma membrane"/>
    <property type="evidence" value="ECO:0007669"/>
    <property type="project" value="TreeGrafter"/>
</dbReference>
<comment type="caution">
    <text evidence="9">The sequence shown here is derived from an EMBL/GenBank/DDBJ whole genome shotgun (WGS) entry which is preliminary data.</text>
</comment>
<dbReference type="PROSITE" id="PS50022">
    <property type="entry name" value="FA58C_3"/>
    <property type="match status" value="2"/>
</dbReference>
<feature type="domain" description="F5/8 type C" evidence="8">
    <location>
        <begin position="142"/>
        <end position="289"/>
    </location>
</feature>
<reference evidence="9" key="1">
    <citation type="submission" date="2021-11" db="EMBL/GenBank/DDBJ databases">
        <authorList>
            <person name="Schell T."/>
        </authorList>
    </citation>
    <scope>NUCLEOTIDE SEQUENCE</scope>
    <source>
        <strain evidence="9">M5</strain>
    </source>
</reference>
<dbReference type="Gene3D" id="2.60.120.260">
    <property type="entry name" value="Galactose-binding domain-like"/>
    <property type="match status" value="3"/>
</dbReference>
<evidence type="ECO:0000256" key="3">
    <source>
        <dbReference type="ARBA" id="ARBA00022525"/>
    </source>
</evidence>
<evidence type="ECO:0000313" key="9">
    <source>
        <dbReference type="EMBL" id="CAH0111517.1"/>
    </source>
</evidence>
<feature type="domain" description="F5/8 type C" evidence="8">
    <location>
        <begin position="292"/>
        <end position="445"/>
    </location>
</feature>
<keyword evidence="3" id="KW-0964">Secreted</keyword>
<evidence type="ECO:0000313" key="10">
    <source>
        <dbReference type="Proteomes" id="UP000789390"/>
    </source>
</evidence>
<keyword evidence="4" id="KW-0130">Cell adhesion</keyword>
<gene>
    <name evidence="9" type="ORF">DGAL_LOCUS15164</name>
</gene>
<dbReference type="CDD" id="cd00057">
    <property type="entry name" value="FA58C"/>
    <property type="match status" value="2"/>
</dbReference>
<keyword evidence="6" id="KW-1015">Disulfide bond</keyword>
<comment type="subcellular location">
    <subcellularLocation>
        <location evidence="1">Endomembrane system</location>
        <topology evidence="1">Peripheral membrane protein</topology>
    </subcellularLocation>
    <subcellularLocation>
        <location evidence="2">Secreted</location>
    </subcellularLocation>
</comment>
<dbReference type="Proteomes" id="UP000789390">
    <property type="component" value="Unassembled WGS sequence"/>
</dbReference>
<organism evidence="9 10">
    <name type="scientific">Daphnia galeata</name>
    <dbReference type="NCBI Taxonomy" id="27404"/>
    <lineage>
        <taxon>Eukaryota</taxon>
        <taxon>Metazoa</taxon>
        <taxon>Ecdysozoa</taxon>
        <taxon>Arthropoda</taxon>
        <taxon>Crustacea</taxon>
        <taxon>Branchiopoda</taxon>
        <taxon>Diplostraca</taxon>
        <taxon>Cladocera</taxon>
        <taxon>Anomopoda</taxon>
        <taxon>Daphniidae</taxon>
        <taxon>Daphnia</taxon>
    </lineage>
</organism>
<dbReference type="SUPFAM" id="SSF49785">
    <property type="entry name" value="Galactose-binding domain-like"/>
    <property type="match status" value="3"/>
</dbReference>
<dbReference type="OrthoDB" id="6262482at2759"/>
<evidence type="ECO:0000256" key="1">
    <source>
        <dbReference type="ARBA" id="ARBA00004184"/>
    </source>
</evidence>
<proteinExistence type="predicted"/>
<name>A0A8J2WQ37_9CRUS</name>
<evidence type="ECO:0000256" key="5">
    <source>
        <dbReference type="ARBA" id="ARBA00023136"/>
    </source>
</evidence>
<accession>A0A8J2WQ37</accession>
<evidence type="ECO:0000256" key="7">
    <source>
        <dbReference type="SAM" id="MobiDB-lite"/>
    </source>
</evidence>
<protein>
    <recommendedName>
        <fullName evidence="8">F5/8 type C domain-containing protein</fullName>
    </recommendedName>
</protein>
<dbReference type="InterPro" id="IPR000421">
    <property type="entry name" value="FA58C"/>
</dbReference>